<reference evidence="2" key="2">
    <citation type="journal article" date="2018" name="Plant J.">
        <title>The Sorghum bicolor reference genome: improved assembly, gene annotations, a transcriptome atlas, and signatures of genome organization.</title>
        <authorList>
            <person name="McCormick R.F."/>
            <person name="Truong S.K."/>
            <person name="Sreedasyam A."/>
            <person name="Jenkins J."/>
            <person name="Shu S."/>
            <person name="Sims D."/>
            <person name="Kennedy M."/>
            <person name="Amirebrahimi M."/>
            <person name="Weers B.D."/>
            <person name="McKinley B."/>
            <person name="Mattison A."/>
            <person name="Morishige D.T."/>
            <person name="Grimwood J."/>
            <person name="Schmutz J."/>
            <person name="Mullet J.E."/>
        </authorList>
    </citation>
    <scope>NUCLEOTIDE SEQUENCE [LARGE SCALE GENOMIC DNA]</scope>
    <source>
        <strain evidence="2">cv. BTx623</strain>
    </source>
</reference>
<evidence type="ECO:0000313" key="2">
    <source>
        <dbReference type="Proteomes" id="UP000000768"/>
    </source>
</evidence>
<evidence type="ECO:0000313" key="1">
    <source>
        <dbReference type="EMBL" id="OQU85582.1"/>
    </source>
</evidence>
<dbReference type="EMBL" id="CM000763">
    <property type="protein sequence ID" value="OQU85582.1"/>
    <property type="molecule type" value="Genomic_DNA"/>
</dbReference>
<organism evidence="1 2">
    <name type="scientific">Sorghum bicolor</name>
    <name type="common">Sorghum</name>
    <name type="synonym">Sorghum vulgare</name>
    <dbReference type="NCBI Taxonomy" id="4558"/>
    <lineage>
        <taxon>Eukaryota</taxon>
        <taxon>Viridiplantae</taxon>
        <taxon>Streptophyta</taxon>
        <taxon>Embryophyta</taxon>
        <taxon>Tracheophyta</taxon>
        <taxon>Spermatophyta</taxon>
        <taxon>Magnoliopsida</taxon>
        <taxon>Liliopsida</taxon>
        <taxon>Poales</taxon>
        <taxon>Poaceae</taxon>
        <taxon>PACMAD clade</taxon>
        <taxon>Panicoideae</taxon>
        <taxon>Andropogonodae</taxon>
        <taxon>Andropogoneae</taxon>
        <taxon>Sorghinae</taxon>
        <taxon>Sorghum</taxon>
    </lineage>
</organism>
<dbReference type="AlphaFoldDB" id="A0A1Z5RP94"/>
<sequence>MRVPKIKKDLPLSNIEINLICSIGLPKWQEKKLQKFSVEKLKGKGLAWIPKESIQIQKDDAQTSGATKAKERRRFKKQLSNWRFAPNHQNLWAWHHPYSLPMLMWNSFPGMRGYPSAPYFGPWYGGMDLYVMEGCQIIFLINDQEPNYLF</sequence>
<gene>
    <name evidence="1" type="ORF">SORBI_3004G276166</name>
</gene>
<name>A0A1Z5RP94_SORBI</name>
<protein>
    <submittedName>
        <fullName evidence="1">Uncharacterized protein</fullName>
    </submittedName>
</protein>
<dbReference type="InParanoid" id="A0A1Z5RP94"/>
<dbReference type="Gramene" id="OQU85582">
    <property type="protein sequence ID" value="OQU85582"/>
    <property type="gene ID" value="SORBI_3004G276166"/>
</dbReference>
<accession>A0A1Z5RP94</accession>
<dbReference type="Proteomes" id="UP000000768">
    <property type="component" value="Chromosome 4"/>
</dbReference>
<keyword evidence="2" id="KW-1185">Reference proteome</keyword>
<reference evidence="1 2" key="1">
    <citation type="journal article" date="2009" name="Nature">
        <title>The Sorghum bicolor genome and the diversification of grasses.</title>
        <authorList>
            <person name="Paterson A.H."/>
            <person name="Bowers J.E."/>
            <person name="Bruggmann R."/>
            <person name="Dubchak I."/>
            <person name="Grimwood J."/>
            <person name="Gundlach H."/>
            <person name="Haberer G."/>
            <person name="Hellsten U."/>
            <person name="Mitros T."/>
            <person name="Poliakov A."/>
            <person name="Schmutz J."/>
            <person name="Spannagl M."/>
            <person name="Tang H."/>
            <person name="Wang X."/>
            <person name="Wicker T."/>
            <person name="Bharti A.K."/>
            <person name="Chapman J."/>
            <person name="Feltus F.A."/>
            <person name="Gowik U."/>
            <person name="Grigoriev I.V."/>
            <person name="Lyons E."/>
            <person name="Maher C.A."/>
            <person name="Martis M."/>
            <person name="Narechania A."/>
            <person name="Otillar R.P."/>
            <person name="Penning B.W."/>
            <person name="Salamov A.A."/>
            <person name="Wang Y."/>
            <person name="Zhang L."/>
            <person name="Carpita N.C."/>
            <person name="Freeling M."/>
            <person name="Gingle A.R."/>
            <person name="Hash C.T."/>
            <person name="Keller B."/>
            <person name="Klein P."/>
            <person name="Kresovich S."/>
            <person name="McCann M.C."/>
            <person name="Ming R."/>
            <person name="Peterson D.G."/>
            <person name="Mehboob-ur-Rahman"/>
            <person name="Ware D."/>
            <person name="Westhoff P."/>
            <person name="Mayer K.F."/>
            <person name="Messing J."/>
            <person name="Rokhsar D.S."/>
        </authorList>
    </citation>
    <scope>NUCLEOTIDE SEQUENCE [LARGE SCALE GENOMIC DNA]</scope>
    <source>
        <strain evidence="2">cv. BTx623</strain>
    </source>
</reference>
<proteinExistence type="predicted"/>